<protein>
    <submittedName>
        <fullName evidence="1">Haloacid dehalogenase superfamily, subfamily IA, variant 3 with third motif having DD or ED/haloacid dehalogenase superfamily, subfamily IA, variant 1 with third motif having Dx(3-4)D or Dx(3-4)E</fullName>
    </submittedName>
</protein>
<dbReference type="EMBL" id="CYHB01000001">
    <property type="protein sequence ID" value="CUA82899.1"/>
    <property type="molecule type" value="Genomic_DNA"/>
</dbReference>
<organism evidence="1 2">
    <name type="scientific">Pseudidiomarina woesei</name>
    <dbReference type="NCBI Taxonomy" id="1381080"/>
    <lineage>
        <taxon>Bacteria</taxon>
        <taxon>Pseudomonadati</taxon>
        <taxon>Pseudomonadota</taxon>
        <taxon>Gammaproteobacteria</taxon>
        <taxon>Alteromonadales</taxon>
        <taxon>Idiomarinaceae</taxon>
        <taxon>Pseudidiomarina</taxon>
    </lineage>
</organism>
<dbReference type="GO" id="GO:0008967">
    <property type="term" value="F:phosphoglycolate phosphatase activity"/>
    <property type="evidence" value="ECO:0007669"/>
    <property type="project" value="TreeGrafter"/>
</dbReference>
<dbReference type="Gene3D" id="3.40.50.1000">
    <property type="entry name" value="HAD superfamily/HAD-like"/>
    <property type="match status" value="1"/>
</dbReference>
<dbReference type="GO" id="GO:0006281">
    <property type="term" value="P:DNA repair"/>
    <property type="evidence" value="ECO:0007669"/>
    <property type="project" value="TreeGrafter"/>
</dbReference>
<dbReference type="InterPro" id="IPR050155">
    <property type="entry name" value="HAD-like_hydrolase_sf"/>
</dbReference>
<sequence length="213" mass="23954">MKFPLIIFDWDGTLMDSVGRIVSSMQRTAKELQLTPPTELAVREIIGISLQPAIEQLFGRLSEDEMTAFMEVYRQQYVHDDITPSPLFSGAHELLECLRERGHTLAVATGKARHGLERVWQESNTKHLFHASRCADETASKPNPRMLHELLRETGYEANQAIMVGDSIHDMQMAQNAGISRIAVGFGAHDAQRLAFHQPLAVIDDLMTLTQYV</sequence>
<gene>
    <name evidence="1" type="ORF">Ga0061064_0276</name>
</gene>
<dbReference type="OrthoDB" id="9782449at2"/>
<dbReference type="Gene3D" id="1.10.150.240">
    <property type="entry name" value="Putative phosphatase, domain 2"/>
    <property type="match status" value="1"/>
</dbReference>
<dbReference type="GO" id="GO:0005829">
    <property type="term" value="C:cytosol"/>
    <property type="evidence" value="ECO:0007669"/>
    <property type="project" value="TreeGrafter"/>
</dbReference>
<dbReference type="InterPro" id="IPR036412">
    <property type="entry name" value="HAD-like_sf"/>
</dbReference>
<dbReference type="Proteomes" id="UP000182598">
    <property type="component" value="Unassembled WGS sequence"/>
</dbReference>
<keyword evidence="2" id="KW-1185">Reference proteome</keyword>
<dbReference type="SFLD" id="SFLDG01129">
    <property type="entry name" value="C1.5:_HAD__Beta-PGM__Phosphata"/>
    <property type="match status" value="1"/>
</dbReference>
<dbReference type="AlphaFoldDB" id="A0A0K6GWA9"/>
<dbReference type="Pfam" id="PF13419">
    <property type="entry name" value="HAD_2"/>
    <property type="match status" value="1"/>
</dbReference>
<dbReference type="SUPFAM" id="SSF56784">
    <property type="entry name" value="HAD-like"/>
    <property type="match status" value="1"/>
</dbReference>
<name>A0A0K6GWA9_9GAMM</name>
<dbReference type="NCBIfam" id="TIGR01549">
    <property type="entry name" value="HAD-SF-IA-v1"/>
    <property type="match status" value="1"/>
</dbReference>
<evidence type="ECO:0000313" key="1">
    <source>
        <dbReference type="EMBL" id="CUA82899.1"/>
    </source>
</evidence>
<evidence type="ECO:0000313" key="2">
    <source>
        <dbReference type="Proteomes" id="UP000182598"/>
    </source>
</evidence>
<dbReference type="InterPro" id="IPR023198">
    <property type="entry name" value="PGP-like_dom2"/>
</dbReference>
<dbReference type="PANTHER" id="PTHR43434">
    <property type="entry name" value="PHOSPHOGLYCOLATE PHOSPHATASE"/>
    <property type="match status" value="1"/>
</dbReference>
<dbReference type="InterPro" id="IPR006439">
    <property type="entry name" value="HAD-SF_hydro_IA"/>
</dbReference>
<dbReference type="InterPro" id="IPR041492">
    <property type="entry name" value="HAD_2"/>
</dbReference>
<accession>A0A0K6GWA9</accession>
<dbReference type="InterPro" id="IPR023214">
    <property type="entry name" value="HAD_sf"/>
</dbReference>
<dbReference type="PANTHER" id="PTHR43434:SF24">
    <property type="entry name" value="HYDROLASE-RELATED"/>
    <property type="match status" value="1"/>
</dbReference>
<reference evidence="2" key="1">
    <citation type="submission" date="2015-08" db="EMBL/GenBank/DDBJ databases">
        <authorList>
            <person name="Varghese N."/>
        </authorList>
    </citation>
    <scope>NUCLEOTIDE SEQUENCE [LARGE SCALE GENOMIC DNA]</scope>
    <source>
        <strain evidence="2">DSM 27808</strain>
    </source>
</reference>
<dbReference type="SFLD" id="SFLDG01135">
    <property type="entry name" value="C1.5.6:_HAD__Beta-PGM__Phospha"/>
    <property type="match status" value="1"/>
</dbReference>
<dbReference type="RefSeq" id="WP_055437991.1">
    <property type="nucleotide sequence ID" value="NZ_CYHB01000001.1"/>
</dbReference>
<dbReference type="SFLD" id="SFLDS00003">
    <property type="entry name" value="Haloacid_Dehalogenase"/>
    <property type="match status" value="1"/>
</dbReference>
<proteinExistence type="predicted"/>
<dbReference type="NCBIfam" id="TIGR01509">
    <property type="entry name" value="HAD-SF-IA-v3"/>
    <property type="match status" value="1"/>
</dbReference>